<evidence type="ECO:0000259" key="2">
    <source>
        <dbReference type="PROSITE" id="PS50837"/>
    </source>
</evidence>
<dbReference type="STRING" id="765440.A0A0C3EJ44"/>
<dbReference type="SUPFAM" id="SSF52540">
    <property type="entry name" value="P-loop containing nucleoside triphosphate hydrolases"/>
    <property type="match status" value="1"/>
</dbReference>
<dbReference type="Gene3D" id="3.40.50.300">
    <property type="entry name" value="P-loop containing nucleotide triphosphate hydrolases"/>
    <property type="match status" value="1"/>
</dbReference>
<feature type="domain" description="NACHT" evidence="2">
    <location>
        <begin position="71"/>
        <end position="218"/>
    </location>
</feature>
<dbReference type="PROSITE" id="PS50837">
    <property type="entry name" value="NACHT"/>
    <property type="match status" value="1"/>
</dbReference>
<organism evidence="3 4">
    <name type="scientific">Piloderma croceum (strain F 1598)</name>
    <dbReference type="NCBI Taxonomy" id="765440"/>
    <lineage>
        <taxon>Eukaryota</taxon>
        <taxon>Fungi</taxon>
        <taxon>Dikarya</taxon>
        <taxon>Basidiomycota</taxon>
        <taxon>Agaricomycotina</taxon>
        <taxon>Agaricomycetes</taxon>
        <taxon>Agaricomycetidae</taxon>
        <taxon>Atheliales</taxon>
        <taxon>Atheliaceae</taxon>
        <taxon>Piloderma</taxon>
    </lineage>
</organism>
<accession>A0A0C3EJ44</accession>
<dbReference type="Pfam" id="PF24883">
    <property type="entry name" value="NPHP3_N"/>
    <property type="match status" value="1"/>
</dbReference>
<proteinExistence type="predicted"/>
<dbReference type="InterPro" id="IPR027417">
    <property type="entry name" value="P-loop_NTPase"/>
</dbReference>
<evidence type="ECO:0000313" key="4">
    <source>
        <dbReference type="Proteomes" id="UP000054166"/>
    </source>
</evidence>
<dbReference type="OrthoDB" id="538223at2759"/>
<evidence type="ECO:0000256" key="1">
    <source>
        <dbReference type="ARBA" id="ARBA00022737"/>
    </source>
</evidence>
<dbReference type="AlphaFoldDB" id="A0A0C3EJ44"/>
<keyword evidence="4" id="KW-1185">Reference proteome</keyword>
<sequence length="350" mass="39275">MELSHANYTDARNSNFVGRDQFNILNGRDSLDKLKPVTMDASMRSRCLPNTGTHVLEFIVDWVSDPASQQNILWLYGMAGSGKSTLATTIASTFDDSGRLGAFLFFDRDVTERSDPAMVFRTLAHQLASSNPDIGEAIREVVEKNANIWILPLRLQFIRLLLEPLSTFKHLSDTIVVVLDGLDECGTARERGELLEILTTDFIHLPFCIRAIITSRADIDIYHAFSSKHHILAYALDISSPAISDDILSYFRIRMSLIRGQQRYLQLAKDWPGEDTLRKLVQRASGLFVWASTASEFINGHHPIKRLDIILKGDIVSGAEVALDTLYKSALDRTSAAFQLRYQRLAAFSP</sequence>
<name>A0A0C3EJ44_PILCF</name>
<keyword evidence="1" id="KW-0677">Repeat</keyword>
<reference evidence="3 4" key="1">
    <citation type="submission" date="2014-04" db="EMBL/GenBank/DDBJ databases">
        <authorList>
            <consortium name="DOE Joint Genome Institute"/>
            <person name="Kuo A."/>
            <person name="Tarkka M."/>
            <person name="Buscot F."/>
            <person name="Kohler A."/>
            <person name="Nagy L.G."/>
            <person name="Floudas D."/>
            <person name="Copeland A."/>
            <person name="Barry K.W."/>
            <person name="Cichocki N."/>
            <person name="Veneault-Fourrey C."/>
            <person name="LaButti K."/>
            <person name="Lindquist E.A."/>
            <person name="Lipzen A."/>
            <person name="Lundell T."/>
            <person name="Morin E."/>
            <person name="Murat C."/>
            <person name="Sun H."/>
            <person name="Tunlid A."/>
            <person name="Henrissat B."/>
            <person name="Grigoriev I.V."/>
            <person name="Hibbett D.S."/>
            <person name="Martin F."/>
            <person name="Nordberg H.P."/>
            <person name="Cantor M.N."/>
            <person name="Hua S.X."/>
        </authorList>
    </citation>
    <scope>NUCLEOTIDE SEQUENCE [LARGE SCALE GENOMIC DNA]</scope>
    <source>
        <strain evidence="3 4">F 1598</strain>
    </source>
</reference>
<dbReference type="InParanoid" id="A0A0C3EJ44"/>
<protein>
    <recommendedName>
        <fullName evidence="2">NACHT domain-containing protein</fullName>
    </recommendedName>
</protein>
<dbReference type="PANTHER" id="PTHR10039">
    <property type="entry name" value="AMELOGENIN"/>
    <property type="match status" value="1"/>
</dbReference>
<dbReference type="Proteomes" id="UP000054166">
    <property type="component" value="Unassembled WGS sequence"/>
</dbReference>
<dbReference type="InterPro" id="IPR056884">
    <property type="entry name" value="NPHP3-like_N"/>
</dbReference>
<evidence type="ECO:0000313" key="3">
    <source>
        <dbReference type="EMBL" id="KIM72615.1"/>
    </source>
</evidence>
<dbReference type="EMBL" id="KN833118">
    <property type="protein sequence ID" value="KIM72615.1"/>
    <property type="molecule type" value="Genomic_DNA"/>
</dbReference>
<reference evidence="4" key="2">
    <citation type="submission" date="2015-01" db="EMBL/GenBank/DDBJ databases">
        <title>Evolutionary Origins and Diversification of the Mycorrhizal Mutualists.</title>
        <authorList>
            <consortium name="DOE Joint Genome Institute"/>
            <consortium name="Mycorrhizal Genomics Consortium"/>
            <person name="Kohler A."/>
            <person name="Kuo A."/>
            <person name="Nagy L.G."/>
            <person name="Floudas D."/>
            <person name="Copeland A."/>
            <person name="Barry K.W."/>
            <person name="Cichocki N."/>
            <person name="Veneault-Fourrey C."/>
            <person name="LaButti K."/>
            <person name="Lindquist E.A."/>
            <person name="Lipzen A."/>
            <person name="Lundell T."/>
            <person name="Morin E."/>
            <person name="Murat C."/>
            <person name="Riley R."/>
            <person name="Ohm R."/>
            <person name="Sun H."/>
            <person name="Tunlid A."/>
            <person name="Henrissat B."/>
            <person name="Grigoriev I.V."/>
            <person name="Hibbett D.S."/>
            <person name="Martin F."/>
        </authorList>
    </citation>
    <scope>NUCLEOTIDE SEQUENCE [LARGE SCALE GENOMIC DNA]</scope>
    <source>
        <strain evidence="4">F 1598</strain>
    </source>
</reference>
<dbReference type="InterPro" id="IPR007111">
    <property type="entry name" value="NACHT_NTPase"/>
</dbReference>
<dbReference type="HOGENOM" id="CLU_000288_6_10_1"/>
<gene>
    <name evidence="3" type="ORF">PILCRDRAFT_15964</name>
</gene>